<dbReference type="CDD" id="cd00038">
    <property type="entry name" value="CAP_ED"/>
    <property type="match status" value="1"/>
</dbReference>
<organism evidence="5 6">
    <name type="scientific">Comamonas aquatica DA1877</name>
    <dbReference type="NCBI Taxonomy" id="1457173"/>
    <lineage>
        <taxon>Bacteria</taxon>
        <taxon>Pseudomonadati</taxon>
        <taxon>Pseudomonadota</taxon>
        <taxon>Betaproteobacteria</taxon>
        <taxon>Burkholderiales</taxon>
        <taxon>Comamonadaceae</taxon>
        <taxon>Comamonas</taxon>
    </lineage>
</organism>
<feature type="domain" description="Cyclic nucleotide-binding" evidence="4">
    <location>
        <begin position="17"/>
        <end position="137"/>
    </location>
</feature>
<dbReference type="GO" id="GO:0003700">
    <property type="term" value="F:DNA-binding transcription factor activity"/>
    <property type="evidence" value="ECO:0007669"/>
    <property type="project" value="TreeGrafter"/>
</dbReference>
<dbReference type="GO" id="GO:0005829">
    <property type="term" value="C:cytosol"/>
    <property type="evidence" value="ECO:0007669"/>
    <property type="project" value="TreeGrafter"/>
</dbReference>
<keyword evidence="2" id="KW-0238">DNA-binding</keyword>
<comment type="caution">
    <text evidence="5">The sequence shown here is derived from an EMBL/GenBank/DDBJ whole genome shotgun (WGS) entry which is preliminary data.</text>
</comment>
<gene>
    <name evidence="5" type="ORF">AX13_17265</name>
</gene>
<dbReference type="InterPro" id="IPR036388">
    <property type="entry name" value="WH-like_DNA-bd_sf"/>
</dbReference>
<dbReference type="PANTHER" id="PTHR24567:SF68">
    <property type="entry name" value="DNA-BINDING TRANSCRIPTIONAL DUAL REGULATOR CRP"/>
    <property type="match status" value="1"/>
</dbReference>
<evidence type="ECO:0000256" key="1">
    <source>
        <dbReference type="ARBA" id="ARBA00023015"/>
    </source>
</evidence>
<evidence type="ECO:0000259" key="4">
    <source>
        <dbReference type="PROSITE" id="PS50042"/>
    </source>
</evidence>
<protein>
    <submittedName>
        <fullName evidence="5">Cyclic nucleotide-binding protein</fullName>
    </submittedName>
</protein>
<dbReference type="PROSITE" id="PS50042">
    <property type="entry name" value="CNMP_BINDING_3"/>
    <property type="match status" value="1"/>
</dbReference>
<dbReference type="Gene3D" id="1.10.10.10">
    <property type="entry name" value="Winged helix-like DNA-binding domain superfamily/Winged helix DNA-binding domain"/>
    <property type="match status" value="1"/>
</dbReference>
<dbReference type="AlphaFoldDB" id="A0A014QAY8"/>
<proteinExistence type="predicted"/>
<keyword evidence="3" id="KW-0804">Transcription</keyword>
<evidence type="ECO:0000313" key="6">
    <source>
        <dbReference type="Proteomes" id="UP000020766"/>
    </source>
</evidence>
<keyword evidence="6" id="KW-1185">Reference proteome</keyword>
<dbReference type="GO" id="GO:0003677">
    <property type="term" value="F:DNA binding"/>
    <property type="evidence" value="ECO:0007669"/>
    <property type="project" value="UniProtKB-KW"/>
</dbReference>
<dbReference type="EMBL" id="JBOK01000008">
    <property type="protein sequence ID" value="EXU80322.1"/>
    <property type="molecule type" value="Genomic_DNA"/>
</dbReference>
<dbReference type="SUPFAM" id="SSF51206">
    <property type="entry name" value="cAMP-binding domain-like"/>
    <property type="match status" value="1"/>
</dbReference>
<dbReference type="InterPro" id="IPR018490">
    <property type="entry name" value="cNMP-bd_dom_sf"/>
</dbReference>
<dbReference type="InterPro" id="IPR036390">
    <property type="entry name" value="WH_DNA-bd_sf"/>
</dbReference>
<dbReference type="Pfam" id="PF13545">
    <property type="entry name" value="HTH_Crp_2"/>
    <property type="match status" value="1"/>
</dbReference>
<dbReference type="Gene3D" id="2.60.120.10">
    <property type="entry name" value="Jelly Rolls"/>
    <property type="match status" value="1"/>
</dbReference>
<dbReference type="InterPro" id="IPR000595">
    <property type="entry name" value="cNMP-bd_dom"/>
</dbReference>
<evidence type="ECO:0000256" key="2">
    <source>
        <dbReference type="ARBA" id="ARBA00023125"/>
    </source>
</evidence>
<dbReference type="Pfam" id="PF00027">
    <property type="entry name" value="cNMP_binding"/>
    <property type="match status" value="1"/>
</dbReference>
<evidence type="ECO:0000313" key="5">
    <source>
        <dbReference type="EMBL" id="EXU80322.1"/>
    </source>
</evidence>
<dbReference type="STRING" id="225991.MA05_00385"/>
<dbReference type="Proteomes" id="UP000020766">
    <property type="component" value="Unassembled WGS sequence"/>
</dbReference>
<dbReference type="SMART" id="SM00100">
    <property type="entry name" value="cNMP"/>
    <property type="match status" value="1"/>
</dbReference>
<dbReference type="InterPro" id="IPR012318">
    <property type="entry name" value="HTH_CRP"/>
</dbReference>
<sequence>MSRPAVPSLLALRRVHLLAACNDATLQRIAARCHWRNVAAKTPVFTRASAGSDVYFLLSGQVRITTYSQQGREVSFRDHAPGEHFGDLSAIDGEQRSADVIALQDSQLLSLGSADFLELLEQEPLLARRMLQHLTQLVRQLTQRVLELSTLGVPTRLHVELLRLAQDVQPDGSARIDPMPTHAVLASKISTNREQVARELAALTQQGLLRKAGSRVLHIASLHDLQALAAAAATHAGD</sequence>
<keyword evidence="1" id="KW-0805">Transcription regulation</keyword>
<evidence type="ECO:0000256" key="3">
    <source>
        <dbReference type="ARBA" id="ARBA00023163"/>
    </source>
</evidence>
<dbReference type="RefSeq" id="WP_043382724.1">
    <property type="nucleotide sequence ID" value="NZ_JBOK01000008.1"/>
</dbReference>
<accession>A0A014QAY8</accession>
<dbReference type="PATRIC" id="fig|1457173.3.peg.1700"/>
<reference evidence="5 6" key="1">
    <citation type="submission" date="2014-01" db="EMBL/GenBank/DDBJ databases">
        <title>Interspecies Systems Biology Uncovers Metabolites Affecting C. elegans Gene Expression and Life History Traits.</title>
        <authorList>
            <person name="Watson E."/>
            <person name="Macneil L.T."/>
            <person name="Ritter A.D."/>
            <person name="Yilmaz L.S."/>
            <person name="Rosebrock A.P."/>
            <person name="Caudy A.A."/>
            <person name="Walhout A.J."/>
        </authorList>
    </citation>
    <scope>NUCLEOTIDE SEQUENCE [LARGE SCALE GENOMIC DNA]</scope>
    <source>
        <strain evidence="5 6">DA1877</strain>
    </source>
</reference>
<dbReference type="SUPFAM" id="SSF46785">
    <property type="entry name" value="Winged helix' DNA-binding domain"/>
    <property type="match status" value="1"/>
</dbReference>
<name>A0A014QAY8_9BURK</name>
<dbReference type="PANTHER" id="PTHR24567">
    <property type="entry name" value="CRP FAMILY TRANSCRIPTIONAL REGULATORY PROTEIN"/>
    <property type="match status" value="1"/>
</dbReference>
<dbReference type="InterPro" id="IPR050397">
    <property type="entry name" value="Env_Response_Regulators"/>
</dbReference>
<dbReference type="InterPro" id="IPR014710">
    <property type="entry name" value="RmlC-like_jellyroll"/>
</dbReference>